<reference evidence="1 2" key="1">
    <citation type="submission" date="2009-01" db="EMBL/GenBank/DDBJ databases">
        <authorList>
            <person name="Qin X."/>
            <person name="Bachman B."/>
            <person name="Battles P."/>
            <person name="Bell A."/>
            <person name="Bess C."/>
            <person name="Bickham C."/>
            <person name="Chaboub L."/>
            <person name="Chen D."/>
            <person name="Coyle M."/>
            <person name="Deiros D.R."/>
            <person name="Dinh H."/>
            <person name="Forbes L."/>
            <person name="Fowler G."/>
            <person name="Francisco L."/>
            <person name="Fu Q."/>
            <person name="Gubbala S."/>
            <person name="Hale W."/>
            <person name="Han Y."/>
            <person name="Hemphill L."/>
            <person name="Highlander S.K."/>
            <person name="Hirani K."/>
            <person name="Hogues M."/>
            <person name="Jackson L."/>
            <person name="Jakkamsetti A."/>
            <person name="Javaid M."/>
            <person name="Jiang H."/>
            <person name="Korchina V."/>
            <person name="Kovar C."/>
            <person name="Lara F."/>
            <person name="Lee S."/>
            <person name="Mata R."/>
            <person name="Mathew T."/>
            <person name="Moen C."/>
            <person name="Morales K."/>
            <person name="Munidasa M."/>
            <person name="Nazareth L."/>
            <person name="Ngo R."/>
            <person name="Nguyen L."/>
            <person name="Okwuonu G."/>
            <person name="Ongeri F."/>
            <person name="Patil S."/>
            <person name="Petrosino J."/>
            <person name="Pham C."/>
            <person name="Pham P."/>
            <person name="Pu L.-L."/>
            <person name="Puazo M."/>
            <person name="Raj R."/>
            <person name="Reid J."/>
            <person name="Rouhana J."/>
            <person name="Saada N."/>
            <person name="Shang Y."/>
            <person name="Simmons D."/>
            <person name="Thornton R."/>
            <person name="Warren J."/>
            <person name="Weissenberger G."/>
            <person name="Zhang J."/>
            <person name="Zhang L."/>
            <person name="Zhou C."/>
            <person name="Zhu D."/>
            <person name="Muzny D."/>
            <person name="Worley K."/>
            <person name="Gibbs R."/>
        </authorList>
    </citation>
    <scope>NUCLEOTIDE SEQUENCE [LARGE SCALE GENOMIC DNA]</scope>
    <source>
        <strain evidence="2">ATCC 8290 / DSM 20176 / CCUG 30140 / JCM 1155 / KCTC 3500 / NBRC 15886 / NCIMB 8040 / NRRL B-1843 / 9</strain>
    </source>
</reference>
<comment type="caution">
    <text evidence="1">The sequence shown here is derived from an EMBL/GenBank/DDBJ whole genome shotgun (WGS) entry which is preliminary data.</text>
</comment>
<protein>
    <submittedName>
        <fullName evidence="1">Uncharacterized protein</fullName>
    </submittedName>
</protein>
<keyword evidence="2" id="KW-1185">Reference proteome</keyword>
<accession>C0XG70</accession>
<organism evidence="1 2">
    <name type="scientific">Lentilactobacillus hilgardii (strain ATCC 8290 / DSM 20176 / CCUG 30140 / JCM 1155 / KCTC 3500 / NBRC 15886 / NCIMB 8040 / NRRL B-1843 / 9)</name>
    <dbReference type="NCBI Taxonomy" id="1423757"/>
    <lineage>
        <taxon>Bacteria</taxon>
        <taxon>Bacillati</taxon>
        <taxon>Bacillota</taxon>
        <taxon>Bacilli</taxon>
        <taxon>Lactobacillales</taxon>
        <taxon>Lactobacillaceae</taxon>
        <taxon>Lentilactobacillus</taxon>
    </lineage>
</organism>
<evidence type="ECO:0000313" key="1">
    <source>
        <dbReference type="EMBL" id="EEI25656.1"/>
    </source>
</evidence>
<dbReference type="EMBL" id="ACGP01000013">
    <property type="protein sequence ID" value="EEI25656.1"/>
    <property type="molecule type" value="Genomic_DNA"/>
</dbReference>
<sequence length="41" mass="4681">MKDKLLQTDGSLFILCISNIFVSDIKEVKTVIVLIFFIFST</sequence>
<evidence type="ECO:0000313" key="2">
    <source>
        <dbReference type="Proteomes" id="UP000003752"/>
    </source>
</evidence>
<dbReference type="AlphaFoldDB" id="C0XG70"/>
<gene>
    <name evidence="1" type="ORF">HMPREF0519_0231</name>
</gene>
<dbReference type="Proteomes" id="UP000003752">
    <property type="component" value="Unassembled WGS sequence"/>
</dbReference>
<dbReference type="HOGENOM" id="CLU_3271866_0_0_9"/>
<proteinExistence type="predicted"/>
<name>C0XG70_LENH9</name>